<name>A0A3B0MZ44_THEAN</name>
<organism evidence="2">
    <name type="scientific">Theileria annulata</name>
    <dbReference type="NCBI Taxonomy" id="5874"/>
    <lineage>
        <taxon>Eukaryota</taxon>
        <taxon>Sar</taxon>
        <taxon>Alveolata</taxon>
        <taxon>Apicomplexa</taxon>
        <taxon>Aconoidasida</taxon>
        <taxon>Piroplasmida</taxon>
        <taxon>Theileriidae</taxon>
        <taxon>Theileria</taxon>
    </lineage>
</organism>
<dbReference type="EMBL" id="UIVT01000001">
    <property type="protein sequence ID" value="SVP89141.1"/>
    <property type="molecule type" value="Genomic_DNA"/>
</dbReference>
<dbReference type="VEuPathDB" id="PiroplasmaDB:TA16755"/>
<keyword evidence="1" id="KW-0175">Coiled coil</keyword>
<gene>
    <name evidence="2" type="ORF">TAT_000099300</name>
    <name evidence="3" type="ORF">TAV_000098600</name>
</gene>
<accession>A0A3B0MZ44</accession>
<proteinExistence type="predicted"/>
<evidence type="ECO:0000313" key="2">
    <source>
        <dbReference type="EMBL" id="SVP89141.1"/>
    </source>
</evidence>
<reference evidence="2" key="1">
    <citation type="submission" date="2018-07" db="EMBL/GenBank/DDBJ databases">
        <authorList>
            <person name="Quirk P.G."/>
            <person name="Krulwich T.A."/>
        </authorList>
    </citation>
    <scope>NUCLEOTIDE SEQUENCE</scope>
    <source>
        <strain evidence="2">Anand</strain>
    </source>
</reference>
<evidence type="ECO:0008006" key="4">
    <source>
        <dbReference type="Google" id="ProtNLM"/>
    </source>
</evidence>
<feature type="coiled-coil region" evidence="1">
    <location>
        <begin position="288"/>
        <end position="393"/>
    </location>
</feature>
<evidence type="ECO:0000313" key="3">
    <source>
        <dbReference type="EMBL" id="SVP90281.1"/>
    </source>
</evidence>
<dbReference type="EMBL" id="UIVS01000001">
    <property type="protein sequence ID" value="SVP90281.1"/>
    <property type="molecule type" value="Genomic_DNA"/>
</dbReference>
<protein>
    <recommendedName>
        <fullName evidence="4">EF-hand domain-containing protein</fullName>
    </recommendedName>
</protein>
<sequence length="579" mass="67791">METNLSRLECKLKEIILDSREGHSTNYSKSVREDHLHGCAYGKNAFTLDDPATGTTIFMPWKLHRPLELLFFKYSNNSTMPHASFKSFVDEFELFPKFQNTRKKEDILDYILLKCNKNNDFLRRFTNLDIYLLEFEEFLLALFLLAKYRASVLHTNEQFSFNDLLNSLLSSNLDLNLDVLKQDVGNQTDDVVNRQDAGVNATRSVSQNLDGVIYHENGLIVDTNIGKVFESPRKLETKEFTDTVKELNNSKNDVDEPRSRVNHSGTVDTDLVRRLLEVLRDQNLLHDSRNMQERLEREIKLRDDLESRYIDRLNKVESEKDELSKEYVSYKINFSKLRVDFDNLEREYGQYRTEKESDLSKLNSLNRQLTSDLAEANKILERQKQLRDRSQKTQKLLMLETEFEVKLFSIFCVYKEEFPVDGEFVLSEEQLVCFCLDFGLGETSPPANPDDLPKAKQAYNQVLEFCHDGKLTYNLFKEFLMCFGQLLKPKLLPEEAFRSIVFNLIFSGTNNYYEDDEYHPVFITDDNDPWALDPNDQQVRTNQPNGSNDINIEGRVWFKNRQEQLKSQLGNDRLTPRFE</sequence>
<dbReference type="AlphaFoldDB" id="A0A3B0MZ44"/>
<evidence type="ECO:0000256" key="1">
    <source>
        <dbReference type="SAM" id="Coils"/>
    </source>
</evidence>